<evidence type="ECO:0000313" key="2">
    <source>
        <dbReference type="Proteomes" id="UP000822476"/>
    </source>
</evidence>
<sequence>MKRFYCLPGLSKSTLNRRLRRLAAEQDDPAALSDIATDELPVAASADRGMTVVDAPVVGCESRLTMEDVGNDEGLPTVEIQGSPSTSVGQLAGQIADTMSGSRVRYSSVDNFTGSISEDILATYMHCNMSLTDLALESHGVAFISVVSGACILEARVA</sequence>
<protein>
    <submittedName>
        <fullName evidence="1">Uncharacterized protein</fullName>
    </submittedName>
</protein>
<name>A0A8S9Z956_9TREM</name>
<proteinExistence type="predicted"/>
<gene>
    <name evidence="1" type="ORF">EG68_01147</name>
</gene>
<reference evidence="1" key="1">
    <citation type="submission" date="2019-07" db="EMBL/GenBank/DDBJ databases">
        <title>Annotation for the trematode Paragonimus miyazaki's.</title>
        <authorList>
            <person name="Choi Y.-J."/>
        </authorList>
    </citation>
    <scope>NUCLEOTIDE SEQUENCE</scope>
    <source>
        <strain evidence="1">Japan</strain>
    </source>
</reference>
<dbReference type="EMBL" id="JTDE01000285">
    <property type="protein sequence ID" value="KAF7261701.1"/>
    <property type="molecule type" value="Genomic_DNA"/>
</dbReference>
<organism evidence="1 2">
    <name type="scientific">Paragonimus skrjabini miyazakii</name>
    <dbReference type="NCBI Taxonomy" id="59628"/>
    <lineage>
        <taxon>Eukaryota</taxon>
        <taxon>Metazoa</taxon>
        <taxon>Spiralia</taxon>
        <taxon>Lophotrochozoa</taxon>
        <taxon>Platyhelminthes</taxon>
        <taxon>Trematoda</taxon>
        <taxon>Digenea</taxon>
        <taxon>Plagiorchiida</taxon>
        <taxon>Troglotremata</taxon>
        <taxon>Troglotrematidae</taxon>
        <taxon>Paragonimus</taxon>
    </lineage>
</organism>
<accession>A0A8S9Z956</accession>
<evidence type="ECO:0000313" key="1">
    <source>
        <dbReference type="EMBL" id="KAF7261701.1"/>
    </source>
</evidence>
<comment type="caution">
    <text evidence="1">The sequence shown here is derived from an EMBL/GenBank/DDBJ whole genome shotgun (WGS) entry which is preliminary data.</text>
</comment>
<keyword evidence="2" id="KW-1185">Reference proteome</keyword>
<dbReference type="Proteomes" id="UP000822476">
    <property type="component" value="Unassembled WGS sequence"/>
</dbReference>
<dbReference type="AlphaFoldDB" id="A0A8S9Z956"/>